<dbReference type="EMBL" id="CU459003">
    <property type="protein sequence ID" value="CAM76587.1"/>
    <property type="molecule type" value="Genomic_DNA"/>
</dbReference>
<dbReference type="PANTHER" id="PTHR33359">
    <property type="entry name" value="MOLYBDOPTERIN SYNTHASE SULFUR CARRIER SUBUNIT"/>
    <property type="match status" value="1"/>
</dbReference>
<proteinExistence type="inferred from homology"/>
<dbReference type="CDD" id="cd00754">
    <property type="entry name" value="Ubl_MoaD"/>
    <property type="match status" value="1"/>
</dbReference>
<evidence type="ECO:0000256" key="1">
    <source>
        <dbReference type="ARBA" id="ARBA00022741"/>
    </source>
</evidence>
<dbReference type="GO" id="GO:1990133">
    <property type="term" value="C:molybdopterin adenylyltransferase complex"/>
    <property type="evidence" value="ECO:0007669"/>
    <property type="project" value="TreeGrafter"/>
</dbReference>
<sequence length="83" mass="9037">MNVLYFAWLRAKVGVGEEIVVAPEAVTTTGALVEWLKTRSDGHAQAFADLKLVRVAVNQDYVGWDHPIKPADEVAFFPPVTGG</sequence>
<keyword evidence="1" id="KW-0547">Nucleotide-binding</keyword>
<evidence type="ECO:0000313" key="4">
    <source>
        <dbReference type="EMBL" id="CAM76587.1"/>
    </source>
</evidence>
<dbReference type="GO" id="GO:0006777">
    <property type="term" value="P:Mo-molybdopterin cofactor biosynthetic process"/>
    <property type="evidence" value="ECO:0007669"/>
    <property type="project" value="InterPro"/>
</dbReference>
<comment type="similarity">
    <text evidence="2">Belongs to the MoaD family.</text>
</comment>
<protein>
    <recommendedName>
        <fullName evidence="3">Molybdopterin synthase sulfur carrier subunit</fullName>
    </recommendedName>
</protein>
<dbReference type="InterPro" id="IPR012675">
    <property type="entry name" value="Beta-grasp_dom_sf"/>
</dbReference>
<reference evidence="4" key="1">
    <citation type="journal article" date="2007" name="J. Bacteriol.">
        <title>Comparative genome analysis of four magnetotactic bacteria reveals a complex set of group-specific genes implicated in magnetosome biomineralization and function.</title>
        <authorList>
            <person name="Richter M."/>
            <person name="Kube M."/>
            <person name="Bazylinski D.A."/>
            <person name="Lombardot T."/>
            <person name="Gloeckner F.O."/>
            <person name="Reinhardt R."/>
            <person name="Schueler D."/>
        </authorList>
    </citation>
    <scope>NUCLEOTIDE SEQUENCE</scope>
    <source>
        <strain evidence="4">MSR-1</strain>
    </source>
</reference>
<dbReference type="GO" id="GO:0000166">
    <property type="term" value="F:nucleotide binding"/>
    <property type="evidence" value="ECO:0007669"/>
    <property type="project" value="UniProtKB-KW"/>
</dbReference>
<evidence type="ECO:0000256" key="3">
    <source>
        <dbReference type="ARBA" id="ARBA00024247"/>
    </source>
</evidence>
<name>A4U130_9PROT</name>
<dbReference type="Pfam" id="PF02597">
    <property type="entry name" value="ThiS"/>
    <property type="match status" value="1"/>
</dbReference>
<dbReference type="InterPro" id="IPR003749">
    <property type="entry name" value="ThiS/MoaD-like"/>
</dbReference>
<dbReference type="Gene3D" id="3.10.20.30">
    <property type="match status" value="1"/>
</dbReference>
<dbReference type="PANTHER" id="PTHR33359:SF1">
    <property type="entry name" value="MOLYBDOPTERIN SYNTHASE SULFUR CARRIER SUBUNIT"/>
    <property type="match status" value="1"/>
</dbReference>
<evidence type="ECO:0000256" key="2">
    <source>
        <dbReference type="ARBA" id="ARBA00024200"/>
    </source>
</evidence>
<dbReference type="RefSeq" id="WP_106003355.1">
    <property type="nucleotide sequence ID" value="NZ_CP027527.1"/>
</dbReference>
<organism evidence="4">
    <name type="scientific">Magnetospirillum gryphiswaldense</name>
    <dbReference type="NCBI Taxonomy" id="55518"/>
    <lineage>
        <taxon>Bacteria</taxon>
        <taxon>Pseudomonadati</taxon>
        <taxon>Pseudomonadota</taxon>
        <taxon>Alphaproteobacteria</taxon>
        <taxon>Rhodospirillales</taxon>
        <taxon>Rhodospirillaceae</taxon>
        <taxon>Magnetospirillum</taxon>
    </lineage>
</organism>
<dbReference type="NCBIfam" id="TIGR01682">
    <property type="entry name" value="moaD"/>
    <property type="match status" value="1"/>
</dbReference>
<gene>
    <name evidence="4" type="ORF">MGR_1259</name>
</gene>
<accession>A4U130</accession>
<dbReference type="InterPro" id="IPR044672">
    <property type="entry name" value="MOCS2A"/>
</dbReference>
<dbReference type="InterPro" id="IPR016155">
    <property type="entry name" value="Mopterin_synth/thiamin_S_b"/>
</dbReference>
<dbReference type="AlphaFoldDB" id="A4U130"/>
<dbReference type="SUPFAM" id="SSF54285">
    <property type="entry name" value="MoaD/ThiS"/>
    <property type="match status" value="1"/>
</dbReference>